<dbReference type="KEGG" id="cmah:C1I91_10900"/>
<dbReference type="SUPFAM" id="SSF53254">
    <property type="entry name" value="Phosphoglycerate mutase-like"/>
    <property type="match status" value="1"/>
</dbReference>
<dbReference type="GO" id="GO:0005737">
    <property type="term" value="C:cytoplasm"/>
    <property type="evidence" value="ECO:0007669"/>
    <property type="project" value="TreeGrafter"/>
</dbReference>
<reference evidence="1 2" key="1">
    <citation type="submission" date="2018-01" db="EMBL/GenBank/DDBJ databases">
        <title>Genome Sequencing and Assembly of Anaerobacter polyendosporus strain CT4.</title>
        <authorList>
            <person name="Tachaapaikoon C."/>
            <person name="Sutheeworapong S."/>
            <person name="Jenjaroenpun P."/>
            <person name="Wongsurawat T."/>
            <person name="Nookeaw I."/>
            <person name="Cheawchanlertfa P."/>
            <person name="Kosugi A."/>
            <person name="Cheevadhanarak S."/>
            <person name="Ratanakhanokchai K."/>
        </authorList>
    </citation>
    <scope>NUCLEOTIDE SEQUENCE [LARGE SCALE GENOMIC DNA]</scope>
    <source>
        <strain evidence="1 2">CT4</strain>
    </source>
</reference>
<dbReference type="RefSeq" id="WP_164880499.1">
    <property type="nucleotide sequence ID" value="NZ_CP025746.1"/>
</dbReference>
<evidence type="ECO:0000313" key="1">
    <source>
        <dbReference type="EMBL" id="QAA32120.1"/>
    </source>
</evidence>
<dbReference type="GO" id="GO:0016791">
    <property type="term" value="F:phosphatase activity"/>
    <property type="evidence" value="ECO:0007669"/>
    <property type="project" value="TreeGrafter"/>
</dbReference>
<dbReference type="EMBL" id="CP025746">
    <property type="protein sequence ID" value="QAA32120.1"/>
    <property type="molecule type" value="Genomic_DNA"/>
</dbReference>
<dbReference type="SMART" id="SM00855">
    <property type="entry name" value="PGAM"/>
    <property type="match status" value="1"/>
</dbReference>
<keyword evidence="2" id="KW-1185">Reference proteome</keyword>
<gene>
    <name evidence="1" type="ORF">C1I91_10900</name>
</gene>
<dbReference type="Gene3D" id="3.40.50.1240">
    <property type="entry name" value="Phosphoglycerate mutase-like"/>
    <property type="match status" value="1"/>
</dbReference>
<dbReference type="InterPro" id="IPR050275">
    <property type="entry name" value="PGM_Phosphatase"/>
</dbReference>
<dbReference type="CDD" id="cd07067">
    <property type="entry name" value="HP_PGM_like"/>
    <property type="match status" value="1"/>
</dbReference>
<name>A0A3R5X1M4_9CLOT</name>
<accession>A0A3R5X1M4</accession>
<dbReference type="PANTHER" id="PTHR48100:SF59">
    <property type="entry name" value="ADENOSYLCOBALAMIN_ALPHA-RIBAZOLE PHOSPHATASE"/>
    <property type="match status" value="1"/>
</dbReference>
<sequence length="186" mass="21357">MQKIVFMRHSEPDYSLVEEKKYIGHGIDLAQLTENGIRIAENASLDSRLDNADIIVSSPYTRALQTAAIISKNRQLDIKIELDLHEWMPDLSFQYSSKEQASKANRLCIENKGICPNDSEIKFENLEDVFIRAKKALLKYSNYKKIIVVTHGIVIRRFSFEPNIPFCGISEIDFDESFICTAFQAY</sequence>
<dbReference type="Proteomes" id="UP000286268">
    <property type="component" value="Chromosome"/>
</dbReference>
<proteinExistence type="predicted"/>
<organism evidence="1 2">
    <name type="scientific">Clostridium manihotivorum</name>
    <dbReference type="NCBI Taxonomy" id="2320868"/>
    <lineage>
        <taxon>Bacteria</taxon>
        <taxon>Bacillati</taxon>
        <taxon>Bacillota</taxon>
        <taxon>Clostridia</taxon>
        <taxon>Eubacteriales</taxon>
        <taxon>Clostridiaceae</taxon>
        <taxon>Clostridium</taxon>
    </lineage>
</organism>
<dbReference type="PANTHER" id="PTHR48100">
    <property type="entry name" value="BROAD-SPECIFICITY PHOSPHATASE YOR283W-RELATED"/>
    <property type="match status" value="1"/>
</dbReference>
<evidence type="ECO:0000313" key="2">
    <source>
        <dbReference type="Proteomes" id="UP000286268"/>
    </source>
</evidence>
<dbReference type="Pfam" id="PF00300">
    <property type="entry name" value="His_Phos_1"/>
    <property type="match status" value="1"/>
</dbReference>
<dbReference type="InterPro" id="IPR029033">
    <property type="entry name" value="His_PPase_superfam"/>
</dbReference>
<dbReference type="AlphaFoldDB" id="A0A3R5X1M4"/>
<protein>
    <submittedName>
        <fullName evidence="1">Histidine phosphatase family protein</fullName>
    </submittedName>
</protein>
<dbReference type="InterPro" id="IPR013078">
    <property type="entry name" value="His_Pase_superF_clade-1"/>
</dbReference>